<dbReference type="AlphaFoldDB" id="A0A0A9GN63"/>
<dbReference type="EMBL" id="GBRH01173032">
    <property type="protein sequence ID" value="JAE24864.1"/>
    <property type="molecule type" value="Transcribed_RNA"/>
</dbReference>
<name>A0A0A9GN63_ARUDO</name>
<reference evidence="1" key="1">
    <citation type="submission" date="2014-09" db="EMBL/GenBank/DDBJ databases">
        <authorList>
            <person name="Magalhaes I.L.F."/>
            <person name="Oliveira U."/>
            <person name="Santos F.R."/>
            <person name="Vidigal T.H.D.A."/>
            <person name="Brescovit A.D."/>
            <person name="Santos A.J."/>
        </authorList>
    </citation>
    <scope>NUCLEOTIDE SEQUENCE</scope>
    <source>
        <tissue evidence="1">Shoot tissue taken approximately 20 cm above the soil surface</tissue>
    </source>
</reference>
<sequence length="30" mass="3658">METNKVPELMVHHKIFENLGMFRLELLPQY</sequence>
<reference evidence="1" key="2">
    <citation type="journal article" date="2015" name="Data Brief">
        <title>Shoot transcriptome of the giant reed, Arundo donax.</title>
        <authorList>
            <person name="Barrero R.A."/>
            <person name="Guerrero F.D."/>
            <person name="Moolhuijzen P."/>
            <person name="Goolsby J.A."/>
            <person name="Tidwell J."/>
            <person name="Bellgard S.E."/>
            <person name="Bellgard M.I."/>
        </authorList>
    </citation>
    <scope>NUCLEOTIDE SEQUENCE</scope>
    <source>
        <tissue evidence="1">Shoot tissue taken approximately 20 cm above the soil surface</tissue>
    </source>
</reference>
<proteinExistence type="predicted"/>
<organism evidence="1">
    <name type="scientific">Arundo donax</name>
    <name type="common">Giant reed</name>
    <name type="synonym">Donax arundinaceus</name>
    <dbReference type="NCBI Taxonomy" id="35708"/>
    <lineage>
        <taxon>Eukaryota</taxon>
        <taxon>Viridiplantae</taxon>
        <taxon>Streptophyta</taxon>
        <taxon>Embryophyta</taxon>
        <taxon>Tracheophyta</taxon>
        <taxon>Spermatophyta</taxon>
        <taxon>Magnoliopsida</taxon>
        <taxon>Liliopsida</taxon>
        <taxon>Poales</taxon>
        <taxon>Poaceae</taxon>
        <taxon>PACMAD clade</taxon>
        <taxon>Arundinoideae</taxon>
        <taxon>Arundineae</taxon>
        <taxon>Arundo</taxon>
    </lineage>
</organism>
<protein>
    <submittedName>
        <fullName evidence="1">Uncharacterized protein</fullName>
    </submittedName>
</protein>
<evidence type="ECO:0000313" key="1">
    <source>
        <dbReference type="EMBL" id="JAE24864.1"/>
    </source>
</evidence>
<accession>A0A0A9GN63</accession>